<protein>
    <submittedName>
        <fullName evidence="1">Uncharacterized protein</fullName>
    </submittedName>
</protein>
<name>A0A540KY50_MALBA</name>
<keyword evidence="2" id="KW-1185">Reference proteome</keyword>
<dbReference type="Proteomes" id="UP000315295">
    <property type="component" value="Unassembled WGS sequence"/>
</dbReference>
<dbReference type="EMBL" id="VIEB01000871">
    <property type="protein sequence ID" value="TQD79148.1"/>
    <property type="molecule type" value="Genomic_DNA"/>
</dbReference>
<proteinExistence type="predicted"/>
<accession>A0A540KY50</accession>
<organism evidence="1 2">
    <name type="scientific">Malus baccata</name>
    <name type="common">Siberian crab apple</name>
    <name type="synonym">Pyrus baccata</name>
    <dbReference type="NCBI Taxonomy" id="106549"/>
    <lineage>
        <taxon>Eukaryota</taxon>
        <taxon>Viridiplantae</taxon>
        <taxon>Streptophyta</taxon>
        <taxon>Embryophyta</taxon>
        <taxon>Tracheophyta</taxon>
        <taxon>Spermatophyta</taxon>
        <taxon>Magnoliopsida</taxon>
        <taxon>eudicotyledons</taxon>
        <taxon>Gunneridae</taxon>
        <taxon>Pentapetalae</taxon>
        <taxon>rosids</taxon>
        <taxon>fabids</taxon>
        <taxon>Rosales</taxon>
        <taxon>Rosaceae</taxon>
        <taxon>Amygdaloideae</taxon>
        <taxon>Maleae</taxon>
        <taxon>Malus</taxon>
    </lineage>
</organism>
<gene>
    <name evidence="1" type="ORF">C1H46_035308</name>
</gene>
<evidence type="ECO:0000313" key="2">
    <source>
        <dbReference type="Proteomes" id="UP000315295"/>
    </source>
</evidence>
<dbReference type="AlphaFoldDB" id="A0A540KY50"/>
<comment type="caution">
    <text evidence="1">The sequence shown here is derived from an EMBL/GenBank/DDBJ whole genome shotgun (WGS) entry which is preliminary data.</text>
</comment>
<evidence type="ECO:0000313" key="1">
    <source>
        <dbReference type="EMBL" id="TQD79148.1"/>
    </source>
</evidence>
<reference evidence="1 2" key="1">
    <citation type="journal article" date="2019" name="G3 (Bethesda)">
        <title>Sequencing of a Wild Apple (Malus baccata) Genome Unravels the Differences Between Cultivated and Wild Apple Species Regarding Disease Resistance and Cold Tolerance.</title>
        <authorList>
            <person name="Chen X."/>
        </authorList>
    </citation>
    <scope>NUCLEOTIDE SEQUENCE [LARGE SCALE GENOMIC DNA]</scope>
    <source>
        <strain evidence="2">cv. Shandingzi</strain>
        <tissue evidence="1">Leaves</tissue>
    </source>
</reference>
<sequence>MSQTRALDRLPSLPFPSLCTMALPLFNIYFNEFLAIPSEGRVVMKPHVRLLWKEEKRNERNERGDCPIRMKK</sequence>